<protein>
    <recommendedName>
        <fullName evidence="4">Trigger factor</fullName>
    </recommendedName>
</protein>
<dbReference type="InterPro" id="IPR037041">
    <property type="entry name" value="Trigger_fac_C_sf"/>
</dbReference>
<keyword evidence="1" id="KW-0175">Coiled coil</keyword>
<dbReference type="Proteomes" id="UP000772186">
    <property type="component" value="Unassembled WGS sequence"/>
</dbReference>
<evidence type="ECO:0008006" key="4">
    <source>
        <dbReference type="Google" id="ProtNLM"/>
    </source>
</evidence>
<organism evidence="2 3">
    <name type="scientific">Mycoplasma tauri</name>
    <dbReference type="NCBI Taxonomy" id="547987"/>
    <lineage>
        <taxon>Bacteria</taxon>
        <taxon>Bacillati</taxon>
        <taxon>Mycoplasmatota</taxon>
        <taxon>Mollicutes</taxon>
        <taxon>Mycoplasmataceae</taxon>
        <taxon>Mycoplasma</taxon>
    </lineage>
</organism>
<dbReference type="Gene3D" id="3.10.50.40">
    <property type="match status" value="1"/>
</dbReference>
<dbReference type="NCBIfam" id="NF045969">
    <property type="entry name" value="trig_like_plasma"/>
    <property type="match status" value="1"/>
</dbReference>
<dbReference type="InterPro" id="IPR027304">
    <property type="entry name" value="Trigger_fact/SurA_dom_sf"/>
</dbReference>
<evidence type="ECO:0000313" key="3">
    <source>
        <dbReference type="Proteomes" id="UP000772186"/>
    </source>
</evidence>
<dbReference type="EMBL" id="JAIQBY010000021">
    <property type="protein sequence ID" value="MBZ4195498.1"/>
    <property type="molecule type" value="Genomic_DNA"/>
</dbReference>
<dbReference type="AlphaFoldDB" id="A0A953NEJ9"/>
<reference evidence="2 3" key="1">
    <citation type="submission" date="2021-09" db="EMBL/GenBank/DDBJ databases">
        <title>WGS of Mycoplasma sp. Zaradi2 strains.</title>
        <authorList>
            <person name="Spergser J."/>
        </authorList>
    </citation>
    <scope>NUCLEOTIDE SEQUENCE [LARGE SCALE GENOMIC DNA]</scope>
    <source>
        <strain evidence="2 3">1331</strain>
    </source>
</reference>
<dbReference type="Gene3D" id="1.10.3120.10">
    <property type="entry name" value="Trigger factor, C-terminal domain"/>
    <property type="match status" value="1"/>
</dbReference>
<dbReference type="InterPro" id="IPR046357">
    <property type="entry name" value="PPIase_dom_sf"/>
</dbReference>
<evidence type="ECO:0000313" key="2">
    <source>
        <dbReference type="EMBL" id="MBZ4195498.1"/>
    </source>
</evidence>
<accession>A0A953NEJ9</accession>
<dbReference type="GO" id="GO:0015031">
    <property type="term" value="P:protein transport"/>
    <property type="evidence" value="ECO:0007669"/>
    <property type="project" value="InterPro"/>
</dbReference>
<comment type="caution">
    <text evidence="2">The sequence shown here is derived from an EMBL/GenBank/DDBJ whole genome shotgun (WGS) entry which is preliminary data.</text>
</comment>
<dbReference type="GO" id="GO:0003755">
    <property type="term" value="F:peptidyl-prolyl cis-trans isomerase activity"/>
    <property type="evidence" value="ECO:0007669"/>
    <property type="project" value="InterPro"/>
</dbReference>
<proteinExistence type="predicted"/>
<gene>
    <name evidence="2" type="ORF">LAD73_02085</name>
</gene>
<dbReference type="RefSeq" id="WP_223644711.1">
    <property type="nucleotide sequence ID" value="NZ_JAIQBY010000021.1"/>
</dbReference>
<keyword evidence="3" id="KW-1185">Reference proteome</keyword>
<dbReference type="GO" id="GO:0006457">
    <property type="term" value="P:protein folding"/>
    <property type="evidence" value="ECO:0007669"/>
    <property type="project" value="InterPro"/>
</dbReference>
<name>A0A953NEJ9_9MOLU</name>
<sequence>MINYKTKVNDLNILPNEWESEKAKTMMDLASKGQKLTIEQIEELTLNKFVQNAVDSTSQELLKENFDIIMFPPIITVEDIARNNKKINITITYYLVEDVDKIQFTDLNMNFSYKPVPQEFLKERFEKMIQDYPILEPFEGTILEGDVIEWSGTRSLNGQIVARDDNVAVQVNKSDSYSINSELLGKKVGETFTTTAPDGVIFNITIHSGKRPTRVKLDDSNVKYINIPGVMTLEDLKNKVNRDTIKKNATNELLRYYEEAIDLIMQKNKIEINNFNINKSTSEIVNQLLAEINDANEKEKIAKEIENQTDEGNKIIEGAIKRSIIKYKLFLMNKILGRKANVKITDYDIANEVKFLSSSIFPIPRELDNEQLISILTHQKIALFLLEKNDLEQYKLIIKDFNIV</sequence>
<feature type="coiled-coil region" evidence="1">
    <location>
        <begin position="278"/>
        <end position="305"/>
    </location>
</feature>
<dbReference type="SUPFAM" id="SSF109998">
    <property type="entry name" value="Triger factor/SurA peptide-binding domain-like"/>
    <property type="match status" value="1"/>
</dbReference>
<evidence type="ECO:0000256" key="1">
    <source>
        <dbReference type="SAM" id="Coils"/>
    </source>
</evidence>